<dbReference type="NCBIfam" id="TIGR02595">
    <property type="entry name" value="PEP_CTERM"/>
    <property type="match status" value="1"/>
</dbReference>
<evidence type="ECO:0000259" key="2">
    <source>
        <dbReference type="Pfam" id="PF07589"/>
    </source>
</evidence>
<accession>A0A6I1IFF0</accession>
<dbReference type="EMBL" id="WFLI01000027">
    <property type="protein sequence ID" value="KAB8063001.1"/>
    <property type="molecule type" value="Genomic_DNA"/>
</dbReference>
<feature type="chain" id="PRO_5026032970" evidence="1">
    <location>
        <begin position="23"/>
        <end position="252"/>
    </location>
</feature>
<feature type="domain" description="Ice-binding protein C-terminal" evidence="2">
    <location>
        <begin position="222"/>
        <end position="246"/>
    </location>
</feature>
<protein>
    <submittedName>
        <fullName evidence="3">PEP-CTERM sorting domain-containing protein</fullName>
    </submittedName>
</protein>
<dbReference type="Proteomes" id="UP000468717">
    <property type="component" value="Unassembled WGS sequence"/>
</dbReference>
<keyword evidence="1" id="KW-0732">Signal</keyword>
<dbReference type="NCBIfam" id="NF035944">
    <property type="entry name" value="PEPxxWA-CTERM"/>
    <property type="match status" value="1"/>
</dbReference>
<dbReference type="NCBIfam" id="NF038126">
    <property type="entry name" value="PEP_CTERM_FxDxF"/>
    <property type="match status" value="1"/>
</dbReference>
<evidence type="ECO:0000256" key="1">
    <source>
        <dbReference type="SAM" id="SignalP"/>
    </source>
</evidence>
<keyword evidence="4" id="KW-1185">Reference proteome</keyword>
<comment type="caution">
    <text evidence="3">The sequence shown here is derived from an EMBL/GenBank/DDBJ whole genome shotgun (WGS) entry which is preliminary data.</text>
</comment>
<evidence type="ECO:0000313" key="3">
    <source>
        <dbReference type="EMBL" id="KAB8063001.1"/>
    </source>
</evidence>
<gene>
    <name evidence="3" type="ORF">GCN75_20355</name>
</gene>
<sequence length="252" mass="26174">MRKISALLALAAASLCATAAHAATTNLVKNGDFELTSNGTSKQLNEGTYARADRTYLTDWSSKGYNFVLNGNNIDDTNAATALALWGPNSYSGAGPKNGLGASPTGGNVLAADWDYFPGPVTQQVSGLVPGQAYTLSFSYGAAQQVGFKGDNPVNYWDVSLGNSKQQTASLANVSQGFTGWHQASMTFTATDSSELLSFMAKGSPTGAPPFMLLDGVSLVSAVPEPSTWGMLIGGLGLLGFMARRRKAAVAV</sequence>
<organism evidence="3 4">
    <name type="scientific">Janthinobacterium violaceinigrum</name>
    <dbReference type="NCBI Taxonomy" id="2654252"/>
    <lineage>
        <taxon>Bacteria</taxon>
        <taxon>Pseudomonadati</taxon>
        <taxon>Pseudomonadota</taxon>
        <taxon>Betaproteobacteria</taxon>
        <taxon>Burkholderiales</taxon>
        <taxon>Oxalobacteraceae</taxon>
        <taxon>Janthinobacterium</taxon>
    </lineage>
</organism>
<dbReference type="Gene3D" id="2.60.120.260">
    <property type="entry name" value="Galactose-binding domain-like"/>
    <property type="match status" value="1"/>
</dbReference>
<dbReference type="InterPro" id="IPR013424">
    <property type="entry name" value="Ice-binding_C"/>
</dbReference>
<dbReference type="AlphaFoldDB" id="A0A6I1IFF0"/>
<reference evidence="3 4" key="1">
    <citation type="submission" date="2019-10" db="EMBL/GenBank/DDBJ databases">
        <title>Three novel species isolated from a subtropical stream in China.</title>
        <authorList>
            <person name="Lu H."/>
        </authorList>
    </citation>
    <scope>NUCLEOTIDE SEQUENCE [LARGE SCALE GENOMIC DNA]</scope>
    <source>
        <strain evidence="3 4">FT13W</strain>
    </source>
</reference>
<dbReference type="RefSeq" id="WP_152284030.1">
    <property type="nucleotide sequence ID" value="NZ_WFLI01000027.1"/>
</dbReference>
<name>A0A6I1IFF0_9BURK</name>
<dbReference type="Pfam" id="PF07589">
    <property type="entry name" value="PEP-CTERM"/>
    <property type="match status" value="1"/>
</dbReference>
<proteinExistence type="predicted"/>
<evidence type="ECO:0000313" key="4">
    <source>
        <dbReference type="Proteomes" id="UP000468717"/>
    </source>
</evidence>
<feature type="signal peptide" evidence="1">
    <location>
        <begin position="1"/>
        <end position="22"/>
    </location>
</feature>